<keyword evidence="1" id="KW-0732">Signal</keyword>
<comment type="caution">
    <text evidence="2">The sequence shown here is derived from an EMBL/GenBank/DDBJ whole genome shotgun (WGS) entry which is preliminary data.</text>
</comment>
<dbReference type="Pfam" id="PF07424">
    <property type="entry name" value="TrbM"/>
    <property type="match status" value="1"/>
</dbReference>
<reference evidence="2" key="2">
    <citation type="submission" date="2020-02" db="EMBL/GenBank/DDBJ databases">
        <authorList>
            <consortium name="NCBI Pathogen Detection Project"/>
        </authorList>
    </citation>
    <scope>NUCLEOTIDE SEQUENCE</scope>
    <source>
        <strain evidence="2">MA.GW_S00744-09</strain>
    </source>
</reference>
<protein>
    <recommendedName>
        <fullName evidence="3">Conjugal transfer protein</fullName>
    </recommendedName>
</protein>
<organism evidence="2">
    <name type="scientific">Salmonella enterica</name>
    <name type="common">Salmonella choleraesuis</name>
    <dbReference type="NCBI Taxonomy" id="28901"/>
    <lineage>
        <taxon>Bacteria</taxon>
        <taxon>Pseudomonadati</taxon>
        <taxon>Pseudomonadota</taxon>
        <taxon>Gammaproteobacteria</taxon>
        <taxon>Enterobacterales</taxon>
        <taxon>Enterobacteriaceae</taxon>
        <taxon>Salmonella</taxon>
    </lineage>
</organism>
<name>A0A743Z8E0_SALER</name>
<evidence type="ECO:0000313" key="2">
    <source>
        <dbReference type="EMBL" id="HAF2212466.1"/>
    </source>
</evidence>
<accession>A0A743Z8E0</accession>
<proteinExistence type="predicted"/>
<reference evidence="2" key="1">
    <citation type="journal article" date="2018" name="Genome Biol.">
        <title>SKESA: strategic k-mer extension for scrupulous assemblies.</title>
        <authorList>
            <person name="Souvorov A."/>
            <person name="Agarwala R."/>
            <person name="Lipman D.J."/>
        </authorList>
    </citation>
    <scope>NUCLEOTIDE SEQUENCE</scope>
    <source>
        <strain evidence="2">MA.GW_S00744-09</strain>
    </source>
</reference>
<dbReference type="RefSeq" id="WP_044241673.1">
    <property type="nucleotide sequence ID" value="NZ_MYWA01000059.1"/>
</dbReference>
<feature type="chain" id="PRO_5027989635" description="Conjugal transfer protein" evidence="1">
    <location>
        <begin position="26"/>
        <end position="102"/>
    </location>
</feature>
<evidence type="ECO:0000256" key="1">
    <source>
        <dbReference type="SAM" id="SignalP"/>
    </source>
</evidence>
<dbReference type="AlphaFoldDB" id="A0A743Z8E0"/>
<sequence>MSKLSKLFLVLLLSGMSVSTCYASACETLVCMAGKAGVGSSGGGSCDGPIKDFFNIVKFKHGSFKKGATADARKAFLMSCEGASENKAIVDTIISKFGKARF</sequence>
<gene>
    <name evidence="2" type="ORF">G9E81_005245</name>
</gene>
<dbReference type="EMBL" id="DAAUNW010000027">
    <property type="protein sequence ID" value="HAF2212466.1"/>
    <property type="molecule type" value="Genomic_DNA"/>
</dbReference>
<feature type="signal peptide" evidence="1">
    <location>
        <begin position="1"/>
        <end position="25"/>
    </location>
</feature>
<evidence type="ECO:0008006" key="3">
    <source>
        <dbReference type="Google" id="ProtNLM"/>
    </source>
</evidence>
<dbReference type="InterPro" id="IPR009989">
    <property type="entry name" value="TrbM"/>
</dbReference>